<dbReference type="PANTHER" id="PTHR23291">
    <property type="entry name" value="BAX INHIBITOR-RELATED"/>
    <property type="match status" value="1"/>
</dbReference>
<dbReference type="PANTHER" id="PTHR23291:SF50">
    <property type="entry name" value="PROTEIN LIFEGUARD 4"/>
    <property type="match status" value="1"/>
</dbReference>
<comment type="similarity">
    <text evidence="5">Belongs to the BI1 family.</text>
</comment>
<protein>
    <submittedName>
        <fullName evidence="6">Uncharacterized protein</fullName>
    </submittedName>
</protein>
<feature type="transmembrane region" description="Helical" evidence="5">
    <location>
        <begin position="166"/>
        <end position="185"/>
    </location>
</feature>
<evidence type="ECO:0000256" key="3">
    <source>
        <dbReference type="ARBA" id="ARBA00022989"/>
    </source>
</evidence>
<keyword evidence="4 5" id="KW-0472">Membrane</keyword>
<dbReference type="AlphaFoldDB" id="A0A7S3ABB7"/>
<feature type="transmembrane region" description="Helical" evidence="5">
    <location>
        <begin position="132"/>
        <end position="154"/>
    </location>
</feature>
<keyword evidence="2 5" id="KW-0812">Transmembrane</keyword>
<accession>A0A7S3ABB7</accession>
<feature type="transmembrane region" description="Helical" evidence="5">
    <location>
        <begin position="49"/>
        <end position="67"/>
    </location>
</feature>
<sequence length="225" mass="24748">MSQSLLCYAGFIRKVYGIVSIQLLTTVVVSLCVMLSTVVRTFVLDSANTILFSMFSSIVVVFVLLKYKDRHPSNVYLLAIFTLAESYVIAWVCAINYETGYGHCIATAFSLTLMIFASLTAFCFVTRKDFSFLGGFLFASIVALLCAGLFGRLATGYSGTVPPLLSFSYSFLGTIVLSAHILFDTSLLIHRLSPDDYIVAVVCIYLDVINLFLHILRASRQSDSG</sequence>
<dbReference type="GO" id="GO:0016020">
    <property type="term" value="C:membrane"/>
    <property type="evidence" value="ECO:0007669"/>
    <property type="project" value="UniProtKB-SubCell"/>
</dbReference>
<reference evidence="6" key="1">
    <citation type="submission" date="2021-01" db="EMBL/GenBank/DDBJ databases">
        <authorList>
            <person name="Corre E."/>
            <person name="Pelletier E."/>
            <person name="Niang G."/>
            <person name="Scheremetjew M."/>
            <person name="Finn R."/>
            <person name="Kale V."/>
            <person name="Holt S."/>
            <person name="Cochrane G."/>
            <person name="Meng A."/>
            <person name="Brown T."/>
            <person name="Cohen L."/>
        </authorList>
    </citation>
    <scope>NUCLEOTIDE SEQUENCE</scope>
    <source>
        <strain evidence="6">CCMP 769</strain>
    </source>
</reference>
<evidence type="ECO:0000313" key="6">
    <source>
        <dbReference type="EMBL" id="CAE0066576.1"/>
    </source>
</evidence>
<evidence type="ECO:0000256" key="5">
    <source>
        <dbReference type="RuleBase" id="RU004379"/>
    </source>
</evidence>
<evidence type="ECO:0000256" key="1">
    <source>
        <dbReference type="ARBA" id="ARBA00004141"/>
    </source>
</evidence>
<gene>
    <name evidence="6" type="ORF">RMAR00112_LOCUS34648</name>
</gene>
<evidence type="ECO:0000256" key="2">
    <source>
        <dbReference type="ARBA" id="ARBA00022692"/>
    </source>
</evidence>
<feature type="transmembrane region" description="Helical" evidence="5">
    <location>
        <begin position="21"/>
        <end position="43"/>
    </location>
</feature>
<dbReference type="EMBL" id="HBHW01044590">
    <property type="protein sequence ID" value="CAE0066576.1"/>
    <property type="molecule type" value="Transcribed_RNA"/>
</dbReference>
<keyword evidence="3 5" id="KW-1133">Transmembrane helix</keyword>
<proteinExistence type="inferred from homology"/>
<dbReference type="Pfam" id="PF01027">
    <property type="entry name" value="Bax1-I"/>
    <property type="match status" value="1"/>
</dbReference>
<evidence type="ECO:0000256" key="4">
    <source>
        <dbReference type="ARBA" id="ARBA00023136"/>
    </source>
</evidence>
<name>A0A7S3ABB7_9RHOD</name>
<feature type="transmembrane region" description="Helical" evidence="5">
    <location>
        <begin position="74"/>
        <end position="94"/>
    </location>
</feature>
<dbReference type="InterPro" id="IPR006214">
    <property type="entry name" value="Bax_inhibitor_1-related"/>
</dbReference>
<comment type="subcellular location">
    <subcellularLocation>
        <location evidence="1">Membrane</location>
        <topology evidence="1">Multi-pass membrane protein</topology>
    </subcellularLocation>
</comment>
<feature type="transmembrane region" description="Helical" evidence="5">
    <location>
        <begin position="197"/>
        <end position="216"/>
    </location>
</feature>
<organism evidence="6">
    <name type="scientific">Rhodosorus marinus</name>
    <dbReference type="NCBI Taxonomy" id="101924"/>
    <lineage>
        <taxon>Eukaryota</taxon>
        <taxon>Rhodophyta</taxon>
        <taxon>Stylonematophyceae</taxon>
        <taxon>Stylonematales</taxon>
        <taxon>Stylonemataceae</taxon>
        <taxon>Rhodosorus</taxon>
    </lineage>
</organism>
<feature type="transmembrane region" description="Helical" evidence="5">
    <location>
        <begin position="100"/>
        <end position="125"/>
    </location>
</feature>